<name>A0ABR3EUI8_9AGAR</name>
<evidence type="ECO:0000313" key="2">
    <source>
        <dbReference type="Proteomes" id="UP001465976"/>
    </source>
</evidence>
<gene>
    <name evidence="1" type="ORF">V5O48_015473</name>
</gene>
<evidence type="ECO:0000313" key="1">
    <source>
        <dbReference type="EMBL" id="KAL0566539.1"/>
    </source>
</evidence>
<organism evidence="1 2">
    <name type="scientific">Marasmius crinis-equi</name>
    <dbReference type="NCBI Taxonomy" id="585013"/>
    <lineage>
        <taxon>Eukaryota</taxon>
        <taxon>Fungi</taxon>
        <taxon>Dikarya</taxon>
        <taxon>Basidiomycota</taxon>
        <taxon>Agaricomycotina</taxon>
        <taxon>Agaricomycetes</taxon>
        <taxon>Agaricomycetidae</taxon>
        <taxon>Agaricales</taxon>
        <taxon>Marasmiineae</taxon>
        <taxon>Marasmiaceae</taxon>
        <taxon>Marasmius</taxon>
    </lineage>
</organism>
<dbReference type="EMBL" id="JBAHYK010001866">
    <property type="protein sequence ID" value="KAL0566539.1"/>
    <property type="molecule type" value="Genomic_DNA"/>
</dbReference>
<comment type="caution">
    <text evidence="1">The sequence shown here is derived from an EMBL/GenBank/DDBJ whole genome shotgun (WGS) entry which is preliminary data.</text>
</comment>
<protein>
    <submittedName>
        <fullName evidence="1">Uncharacterized protein</fullName>
    </submittedName>
</protein>
<dbReference type="Proteomes" id="UP001465976">
    <property type="component" value="Unassembled WGS sequence"/>
</dbReference>
<keyword evidence="2" id="KW-1185">Reference proteome</keyword>
<reference evidence="1 2" key="1">
    <citation type="submission" date="2024-02" db="EMBL/GenBank/DDBJ databases">
        <title>A draft genome for the cacao thread blight pathogen Marasmius crinis-equi.</title>
        <authorList>
            <person name="Cohen S.P."/>
            <person name="Baruah I.K."/>
            <person name="Amoako-Attah I."/>
            <person name="Bukari Y."/>
            <person name="Meinhardt L.W."/>
            <person name="Bailey B.A."/>
        </authorList>
    </citation>
    <scope>NUCLEOTIDE SEQUENCE [LARGE SCALE GENOMIC DNA]</scope>
    <source>
        <strain evidence="1 2">GH-76</strain>
    </source>
</reference>
<sequence>MMLSVGLFYIYPPPPAAGTFYTYRIQDFLFNFTQQIFNMTSHLRDLIKQAARAEQGPDRLFWTYVPPAPVERSFDEFTEALARAYLVARCTPESRTAAFTEAESDSFGKALGVRFTARALPSSHERKGNLLEARRMVLTSLIRWMEVWKSSMPEGVNRRLLYMASTSCMGKGLGLTPYHQDLFRMIRVNASFLQQNDQARLGAGEKIFPYEIADWRQVMAHDLAACNWDFWVNGA</sequence>
<accession>A0ABR3EUI8</accession>
<proteinExistence type="predicted"/>